<evidence type="ECO:0008006" key="5">
    <source>
        <dbReference type="Google" id="ProtNLM"/>
    </source>
</evidence>
<dbReference type="EMBL" id="JAIVGD010000018">
    <property type="protein sequence ID" value="KAH0754542.1"/>
    <property type="molecule type" value="Genomic_DNA"/>
</dbReference>
<dbReference type="PANTHER" id="PTHR34222:SF87">
    <property type="entry name" value="CCHC-TYPE DOMAIN-CONTAINING PROTEIN"/>
    <property type="match status" value="1"/>
</dbReference>
<dbReference type="InterPro" id="IPR057670">
    <property type="entry name" value="SH3_retrovirus"/>
</dbReference>
<sequence length="689" mass="77782">MENYILWSRAMKLALLGRNKLGFIDGSVMRNIYEGDLQRRWDRCNAIVVSWLMNSVQSDLLSGILSRSDVYLVWNDLKERFDKVNNSRAYHLHKGITIVVQGISSVSVYYSKLQDLWDEHNSIIPFPTCACERSKDFVEHLERHKLFQFLMGLNDGYAQARSQILMMSPEPSVNQAYAMIIQDESQKMLVGGNCVVAGRMEPSAFYAIEKDTTTMYSTRGSGPGQSSGSGGHQYQRKHCDCCNIKGHTRADCYKLQKCEHCLQKGHVKETCYKLIGYPENIKGKKRANVATHPLVGLNLGYNHGPQATEHGVGVGPAPALTQNQYNQIVQMLNKCSIGDTGANMGGNFNYATNNASANTAGTFFSHIDDSVKWVVDTGATNHMIGSLIWEGEGDCSCPYTPQQNGVVERRHRHILEIARAIKFQGCLPDRFWGICIEVAVYIINRISSTVLDEKTTYELVYHKVPELKHMRVISCLRYATNLVKQDKFGPRAIRAVMMGYGVHQKGYRLLDLENKRFFICRDVHFNEHVFPFENKLAHPDTRNQVTSHVSVDNFDSFFDVELVISPVRQSTDDAIQSTGHAAQRNGDADVQDNVDDVIVPIEQNVAPSQYADDRRSHKSIRPPLWHKDFVMTNNKRSCQYPISNVVSYTEAVKVPQWIDAMKTEINVLEDNKTWEVVPLPQGQKAIGCG</sequence>
<dbReference type="SUPFAM" id="SSF53098">
    <property type="entry name" value="Ribonuclease H-like"/>
    <property type="match status" value="1"/>
</dbReference>
<dbReference type="InterPro" id="IPR029472">
    <property type="entry name" value="Copia-like_N"/>
</dbReference>
<feature type="domain" description="Retrotransposon Copia-like N-terminal" evidence="1">
    <location>
        <begin position="2"/>
        <end position="29"/>
    </location>
</feature>
<feature type="domain" description="Retroviral polymerase SH3-like" evidence="2">
    <location>
        <begin position="475"/>
        <end position="535"/>
    </location>
</feature>
<evidence type="ECO:0000313" key="4">
    <source>
        <dbReference type="Proteomes" id="UP000826656"/>
    </source>
</evidence>
<dbReference type="Pfam" id="PF25597">
    <property type="entry name" value="SH3_retrovirus"/>
    <property type="match status" value="1"/>
</dbReference>
<dbReference type="Pfam" id="PF14244">
    <property type="entry name" value="Retrotran_gag_3"/>
    <property type="match status" value="1"/>
</dbReference>
<evidence type="ECO:0000259" key="1">
    <source>
        <dbReference type="Pfam" id="PF14244"/>
    </source>
</evidence>
<proteinExistence type="predicted"/>
<keyword evidence="4" id="KW-1185">Reference proteome</keyword>
<comment type="caution">
    <text evidence="3">The sequence shown here is derived from an EMBL/GenBank/DDBJ whole genome shotgun (WGS) entry which is preliminary data.</text>
</comment>
<dbReference type="InterPro" id="IPR012337">
    <property type="entry name" value="RNaseH-like_sf"/>
</dbReference>
<organism evidence="3 4">
    <name type="scientific">Solanum tuberosum</name>
    <name type="common">Potato</name>
    <dbReference type="NCBI Taxonomy" id="4113"/>
    <lineage>
        <taxon>Eukaryota</taxon>
        <taxon>Viridiplantae</taxon>
        <taxon>Streptophyta</taxon>
        <taxon>Embryophyta</taxon>
        <taxon>Tracheophyta</taxon>
        <taxon>Spermatophyta</taxon>
        <taxon>Magnoliopsida</taxon>
        <taxon>eudicotyledons</taxon>
        <taxon>Gunneridae</taxon>
        <taxon>Pentapetalae</taxon>
        <taxon>asterids</taxon>
        <taxon>lamiids</taxon>
        <taxon>Solanales</taxon>
        <taxon>Solanaceae</taxon>
        <taxon>Solanoideae</taxon>
        <taxon>Solaneae</taxon>
        <taxon>Solanum</taxon>
    </lineage>
</organism>
<evidence type="ECO:0000259" key="2">
    <source>
        <dbReference type="Pfam" id="PF25597"/>
    </source>
</evidence>
<dbReference type="Gene3D" id="3.30.420.10">
    <property type="entry name" value="Ribonuclease H-like superfamily/Ribonuclease H"/>
    <property type="match status" value="1"/>
</dbReference>
<gene>
    <name evidence="3" type="ORF">KY290_024812</name>
</gene>
<name>A0ABQ7URR5_SOLTU</name>
<protein>
    <recommendedName>
        <fullName evidence="5">Integrase catalytic domain-containing protein</fullName>
    </recommendedName>
</protein>
<reference evidence="3 4" key="1">
    <citation type="journal article" date="2021" name="bioRxiv">
        <title>Chromosome-scale and haplotype-resolved genome assembly of a tetraploid potato cultivar.</title>
        <authorList>
            <person name="Sun H."/>
            <person name="Jiao W.-B."/>
            <person name="Krause K."/>
            <person name="Campoy J.A."/>
            <person name="Goel M."/>
            <person name="Folz-Donahue K."/>
            <person name="Kukat C."/>
            <person name="Huettel B."/>
            <person name="Schneeberger K."/>
        </authorList>
    </citation>
    <scope>NUCLEOTIDE SEQUENCE [LARGE SCALE GENOMIC DNA]</scope>
    <source>
        <strain evidence="3">SolTubOtavaFocal</strain>
        <tissue evidence="3">Leaves</tissue>
    </source>
</reference>
<dbReference type="InterPro" id="IPR036397">
    <property type="entry name" value="RNaseH_sf"/>
</dbReference>
<dbReference type="PANTHER" id="PTHR34222">
    <property type="entry name" value="GAG_PRE-INTEGRS DOMAIN-CONTAINING PROTEIN"/>
    <property type="match status" value="1"/>
</dbReference>
<accession>A0ABQ7URR5</accession>
<dbReference type="Proteomes" id="UP000826656">
    <property type="component" value="Unassembled WGS sequence"/>
</dbReference>
<evidence type="ECO:0000313" key="3">
    <source>
        <dbReference type="EMBL" id="KAH0754542.1"/>
    </source>
</evidence>